<organism evidence="2">
    <name type="scientific">Archaeoglobus fulgidus</name>
    <dbReference type="NCBI Taxonomy" id="2234"/>
    <lineage>
        <taxon>Archaea</taxon>
        <taxon>Methanobacteriati</taxon>
        <taxon>Methanobacteriota</taxon>
        <taxon>Archaeoglobi</taxon>
        <taxon>Archaeoglobales</taxon>
        <taxon>Archaeoglobaceae</taxon>
        <taxon>Archaeoglobus</taxon>
    </lineage>
</organism>
<dbReference type="EMBL" id="DSLA01000036">
    <property type="protein sequence ID" value="HEH34967.1"/>
    <property type="molecule type" value="Genomic_DNA"/>
</dbReference>
<proteinExistence type="predicted"/>
<comment type="caution">
    <text evidence="2">The sequence shown here is derived from an EMBL/GenBank/DDBJ whole genome shotgun (WGS) entry which is preliminary data.</text>
</comment>
<dbReference type="AlphaFoldDB" id="A0A7J2THD0"/>
<gene>
    <name evidence="2" type="ORF">ENP88_02185</name>
</gene>
<keyword evidence="1" id="KW-1133">Transmembrane helix</keyword>
<feature type="transmembrane region" description="Helical" evidence="1">
    <location>
        <begin position="6"/>
        <end position="23"/>
    </location>
</feature>
<sequence>MLYDVLAVIFGFLLGFLVTWRFVEVGVKKEGKERVAKVTEFAQIVEKKQEVAEKPSNLEELVKYISTKYMLAEVTLLTPEGLPIVSNSSSVDEDTATAPEMLKIANKLLNSDRIFISSGEIKIVVVQINPQIIMHAKVMRELSKAELEKMKLELNSMLEGMI</sequence>
<evidence type="ECO:0000313" key="2">
    <source>
        <dbReference type="EMBL" id="HEH34967.1"/>
    </source>
</evidence>
<keyword evidence="1" id="KW-0472">Membrane</keyword>
<evidence type="ECO:0000256" key="1">
    <source>
        <dbReference type="SAM" id="Phobius"/>
    </source>
</evidence>
<keyword evidence="1" id="KW-0812">Transmembrane</keyword>
<evidence type="ECO:0008006" key="3">
    <source>
        <dbReference type="Google" id="ProtNLM"/>
    </source>
</evidence>
<accession>A0A7J2THD0</accession>
<protein>
    <recommendedName>
        <fullName evidence="3">Roadblock/LAMTOR2 domain-containing protein</fullName>
    </recommendedName>
</protein>
<reference evidence="2" key="1">
    <citation type="journal article" date="2020" name="mSystems">
        <title>Genome- and Community-Level Interaction Insights into Carbon Utilization and Element Cycling Functions of Hydrothermarchaeota in Hydrothermal Sediment.</title>
        <authorList>
            <person name="Zhou Z."/>
            <person name="Liu Y."/>
            <person name="Xu W."/>
            <person name="Pan J."/>
            <person name="Luo Z.H."/>
            <person name="Li M."/>
        </authorList>
    </citation>
    <scope>NUCLEOTIDE SEQUENCE [LARGE SCALE GENOMIC DNA]</scope>
    <source>
        <strain evidence="2">SpSt-26</strain>
    </source>
</reference>
<name>A0A7J2THD0_ARCFL</name>